<name>A0A4Y2DDT4_ARAVE</name>
<feature type="region of interest" description="Disordered" evidence="1">
    <location>
        <begin position="57"/>
        <end position="79"/>
    </location>
</feature>
<keyword evidence="3" id="KW-1185">Reference proteome</keyword>
<sequence length="116" mass="12719">MSKVLFPLLPRILQDQIDEEGGFFKSMRFEQKKDQTDVQPSLSKEVDLLFKAPYLSLRGRGGPDPGTGGSQVRNPPPPKIRRAWGLLHAKSYAVSSGWCGAEAWRGTASPGVVPII</sequence>
<evidence type="ECO:0000313" key="3">
    <source>
        <dbReference type="Proteomes" id="UP000499080"/>
    </source>
</evidence>
<comment type="caution">
    <text evidence="2">The sequence shown here is derived from an EMBL/GenBank/DDBJ whole genome shotgun (WGS) entry which is preliminary data.</text>
</comment>
<accession>A0A4Y2DDT4</accession>
<evidence type="ECO:0000256" key="1">
    <source>
        <dbReference type="SAM" id="MobiDB-lite"/>
    </source>
</evidence>
<dbReference type="AlphaFoldDB" id="A0A4Y2DDT4"/>
<protein>
    <submittedName>
        <fullName evidence="2">Uncharacterized protein</fullName>
    </submittedName>
</protein>
<dbReference type="Proteomes" id="UP000499080">
    <property type="component" value="Unassembled WGS sequence"/>
</dbReference>
<feature type="compositionally biased region" description="Gly residues" evidence="1">
    <location>
        <begin position="59"/>
        <end position="69"/>
    </location>
</feature>
<evidence type="ECO:0000313" key="2">
    <source>
        <dbReference type="EMBL" id="GBM14188.1"/>
    </source>
</evidence>
<proteinExistence type="predicted"/>
<dbReference type="EMBL" id="BGPR01000339">
    <property type="protein sequence ID" value="GBM14188.1"/>
    <property type="molecule type" value="Genomic_DNA"/>
</dbReference>
<reference evidence="2 3" key="1">
    <citation type="journal article" date="2019" name="Sci. Rep.">
        <title>Orb-weaving spider Araneus ventricosus genome elucidates the spidroin gene catalogue.</title>
        <authorList>
            <person name="Kono N."/>
            <person name="Nakamura H."/>
            <person name="Ohtoshi R."/>
            <person name="Moran D.A.P."/>
            <person name="Shinohara A."/>
            <person name="Yoshida Y."/>
            <person name="Fujiwara M."/>
            <person name="Mori M."/>
            <person name="Tomita M."/>
            <person name="Arakawa K."/>
        </authorList>
    </citation>
    <scope>NUCLEOTIDE SEQUENCE [LARGE SCALE GENOMIC DNA]</scope>
</reference>
<organism evidence="2 3">
    <name type="scientific">Araneus ventricosus</name>
    <name type="common">Orbweaver spider</name>
    <name type="synonym">Epeira ventricosa</name>
    <dbReference type="NCBI Taxonomy" id="182803"/>
    <lineage>
        <taxon>Eukaryota</taxon>
        <taxon>Metazoa</taxon>
        <taxon>Ecdysozoa</taxon>
        <taxon>Arthropoda</taxon>
        <taxon>Chelicerata</taxon>
        <taxon>Arachnida</taxon>
        <taxon>Araneae</taxon>
        <taxon>Araneomorphae</taxon>
        <taxon>Entelegynae</taxon>
        <taxon>Araneoidea</taxon>
        <taxon>Araneidae</taxon>
        <taxon>Araneus</taxon>
    </lineage>
</organism>
<gene>
    <name evidence="2" type="ORF">AVEN_61004_1</name>
</gene>